<dbReference type="PROSITE" id="PS51257">
    <property type="entry name" value="PROKAR_LIPOPROTEIN"/>
    <property type="match status" value="1"/>
</dbReference>
<keyword evidence="3" id="KW-1185">Reference proteome</keyword>
<accession>A0A2S3ZTF0</accession>
<reference evidence="2 3" key="1">
    <citation type="submission" date="2018-01" db="EMBL/GenBank/DDBJ databases">
        <title>Arthrobacter sp. nov., from glaciers in China.</title>
        <authorList>
            <person name="Liu Q."/>
            <person name="Xin Y.-H."/>
        </authorList>
    </citation>
    <scope>NUCLEOTIDE SEQUENCE [LARGE SCALE GENOMIC DNA]</scope>
    <source>
        <strain evidence="2 3">HLT2-12-2</strain>
    </source>
</reference>
<evidence type="ECO:0000313" key="2">
    <source>
        <dbReference type="EMBL" id="POH72498.1"/>
    </source>
</evidence>
<evidence type="ECO:0000313" key="3">
    <source>
        <dbReference type="Proteomes" id="UP000237061"/>
    </source>
</evidence>
<proteinExistence type="predicted"/>
<keyword evidence="1" id="KW-0732">Signal</keyword>
<evidence type="ECO:0008006" key="4">
    <source>
        <dbReference type="Google" id="ProtNLM"/>
    </source>
</evidence>
<dbReference type="EMBL" id="PPXC01000013">
    <property type="protein sequence ID" value="POH72498.1"/>
    <property type="molecule type" value="Genomic_DNA"/>
</dbReference>
<protein>
    <recommendedName>
        <fullName evidence="4">DUF4352 domain-containing protein</fullName>
    </recommendedName>
</protein>
<organism evidence="2 3">
    <name type="scientific">Arthrobacter glacialis</name>
    <dbReference type="NCBI Taxonomy" id="1664"/>
    <lineage>
        <taxon>Bacteria</taxon>
        <taxon>Bacillati</taxon>
        <taxon>Actinomycetota</taxon>
        <taxon>Actinomycetes</taxon>
        <taxon>Micrococcales</taxon>
        <taxon>Micrococcaceae</taxon>
        <taxon>Arthrobacter</taxon>
    </lineage>
</organism>
<feature type="chain" id="PRO_5039706738" description="DUF4352 domain-containing protein" evidence="1">
    <location>
        <begin position="23"/>
        <end position="186"/>
    </location>
</feature>
<dbReference type="Proteomes" id="UP000237061">
    <property type="component" value="Unassembled WGS sequence"/>
</dbReference>
<evidence type="ECO:0000256" key="1">
    <source>
        <dbReference type="SAM" id="SignalP"/>
    </source>
</evidence>
<name>A0A2S3ZTF0_ARTGL</name>
<dbReference type="AlphaFoldDB" id="A0A2S3ZTF0"/>
<feature type="signal peptide" evidence="1">
    <location>
        <begin position="1"/>
        <end position="22"/>
    </location>
</feature>
<gene>
    <name evidence="2" type="ORF">CVS27_15350</name>
</gene>
<sequence length="186" mass="19221">MKALFRPATILVAALIALASLAACGSSALPNQPVGTASVATVLPVTSNPMKTTGTKAGLTVTGALAENNVDPQSKAAVPDRLQFDLTNTTTAPMTGLDVFYTMKDTTTGKTESYYQKLDGLTLAPGQKETVYFDNGTGTGHYPENKYSIYRNSPNQVTITITAGATGYATATGTATKSAGTGEKVD</sequence>
<comment type="caution">
    <text evidence="2">The sequence shown here is derived from an EMBL/GenBank/DDBJ whole genome shotgun (WGS) entry which is preliminary data.</text>
</comment>
<dbReference type="RefSeq" id="WP_103466721.1">
    <property type="nucleotide sequence ID" value="NZ_PPXC01000013.1"/>
</dbReference>